<keyword evidence="2" id="KW-0808">Transferase</keyword>
<dbReference type="OrthoDB" id="3422944at2"/>
<dbReference type="RefSeq" id="WP_032549303.1">
    <property type="nucleotide sequence ID" value="NZ_JFFR01000002.1"/>
</dbReference>
<dbReference type="InterPro" id="IPR043519">
    <property type="entry name" value="NT_sf"/>
</dbReference>
<dbReference type="InterPro" id="IPR002934">
    <property type="entry name" value="Polymerase_NTP_transf_dom"/>
</dbReference>
<dbReference type="AlphaFoldDB" id="A0A066US75"/>
<proteinExistence type="predicted"/>
<evidence type="ECO:0000313" key="3">
    <source>
        <dbReference type="Proteomes" id="UP000027219"/>
    </source>
</evidence>
<sequence length="255" mass="29412">MQLPVIDPKVPFQPEFQLVVNDLITFLKSGLGSNLHSVYIYGSVARKTAKPGHSNLDVVVVTHRSFADQRTTLLNTIKWRFQKSFPQVTQVSIKTALVSEIADFENIFTWGFMLKHLAVCVHGEDLSDCYGDFETSWEIAKHWNMDVENWLAVYRNKIARAATPEEQIAAQVIITKKLLRASYSLIMYRDKYWYDDPRECGQQFLKYHPDREVEIQRLGILLAGKPVPKRSVIGILDGFGEWLVKQYEKTEFRIG</sequence>
<accession>A0A066US75</accession>
<dbReference type="STRING" id="212667.VFDL14_06015"/>
<protein>
    <submittedName>
        <fullName evidence="2">Nucleotidyltransferase</fullName>
    </submittedName>
</protein>
<comment type="caution">
    <text evidence="2">The sequence shown here is derived from an EMBL/GenBank/DDBJ whole genome shotgun (WGS) entry which is preliminary data.</text>
</comment>
<dbReference type="Pfam" id="PF01909">
    <property type="entry name" value="NTP_transf_2"/>
    <property type="match status" value="1"/>
</dbReference>
<dbReference type="EMBL" id="JFFR01000002">
    <property type="protein sequence ID" value="KDN30281.1"/>
    <property type="molecule type" value="Genomic_DNA"/>
</dbReference>
<evidence type="ECO:0000259" key="1">
    <source>
        <dbReference type="Pfam" id="PF01909"/>
    </source>
</evidence>
<organism evidence="2 3">
    <name type="scientific">Vibrio fortis</name>
    <dbReference type="NCBI Taxonomy" id="212667"/>
    <lineage>
        <taxon>Bacteria</taxon>
        <taxon>Pseudomonadati</taxon>
        <taxon>Pseudomonadota</taxon>
        <taxon>Gammaproteobacteria</taxon>
        <taxon>Vibrionales</taxon>
        <taxon>Vibrionaceae</taxon>
        <taxon>Vibrio</taxon>
    </lineage>
</organism>
<dbReference type="GO" id="GO:0016779">
    <property type="term" value="F:nucleotidyltransferase activity"/>
    <property type="evidence" value="ECO:0007669"/>
    <property type="project" value="InterPro"/>
</dbReference>
<evidence type="ECO:0000313" key="2">
    <source>
        <dbReference type="EMBL" id="KDN30281.1"/>
    </source>
</evidence>
<dbReference type="Gene3D" id="3.30.460.10">
    <property type="entry name" value="Beta Polymerase, domain 2"/>
    <property type="match status" value="1"/>
</dbReference>
<gene>
    <name evidence="2" type="ORF">VFDL14_06015</name>
</gene>
<reference evidence="2 3" key="1">
    <citation type="submission" date="2014-02" db="EMBL/GenBank/DDBJ databases">
        <title>Vibrio fortis Dalian14 Genome Sequencing.</title>
        <authorList>
            <person name="Wang Y."/>
            <person name="Song L."/>
            <person name="Liu G."/>
            <person name="Ding J."/>
        </authorList>
    </citation>
    <scope>NUCLEOTIDE SEQUENCE [LARGE SCALE GENOMIC DNA]</scope>
    <source>
        <strain evidence="2 3">Dalian14</strain>
    </source>
</reference>
<dbReference type="Proteomes" id="UP000027219">
    <property type="component" value="Unassembled WGS sequence"/>
</dbReference>
<name>A0A066US75_9VIBR</name>
<feature type="domain" description="Polymerase nucleotidyl transferase" evidence="1">
    <location>
        <begin position="32"/>
        <end position="79"/>
    </location>
</feature>
<dbReference type="SUPFAM" id="SSF81301">
    <property type="entry name" value="Nucleotidyltransferase"/>
    <property type="match status" value="1"/>
</dbReference>
<keyword evidence="3" id="KW-1185">Reference proteome</keyword>